<name>A0AAN7NH89_MYCAM</name>
<dbReference type="AlphaFoldDB" id="A0AAN7NH89"/>
<comment type="caution">
    <text evidence="1">The sequence shown here is derived from an EMBL/GenBank/DDBJ whole genome shotgun (WGS) entry which is preliminary data.</text>
</comment>
<keyword evidence="2" id="KW-1185">Reference proteome</keyword>
<accession>A0AAN7NH89</accession>
<protein>
    <submittedName>
        <fullName evidence="1">Uncharacterized protein</fullName>
    </submittedName>
</protein>
<reference evidence="1 2" key="1">
    <citation type="journal article" date="2023" name="J. Hered.">
        <title>Chromosome-level genome of the wood stork (Mycteria americana) provides insight into avian chromosome evolution.</title>
        <authorList>
            <person name="Flamio R. Jr."/>
            <person name="Ramstad K.M."/>
        </authorList>
    </citation>
    <scope>NUCLEOTIDE SEQUENCE [LARGE SCALE GENOMIC DNA]</scope>
    <source>
        <strain evidence="1">JAX WOST 10</strain>
    </source>
</reference>
<proteinExistence type="predicted"/>
<feature type="non-terminal residue" evidence="1">
    <location>
        <position position="210"/>
    </location>
</feature>
<sequence length="210" mass="23347">MASSCTRRGLDWILGKISSPKGSQALDQAAQGRFLVGKKLNISQQGTAEATKANWIIGCIRRVITSRGIIPLYSAFVRLHCTWSTVPSSVQKEASRLEVVQRRATQMIKGLQNLPYEERLKQLQEKAPGDLITVFQYLKGSYKEDGGSLFTRSHMERQGETGTSCSGKGFILTEDRIFFCSENNYSLDQTPQGHGEVSIAGHFQDMIRQG</sequence>
<evidence type="ECO:0000313" key="1">
    <source>
        <dbReference type="EMBL" id="KAK4815650.1"/>
    </source>
</evidence>
<gene>
    <name evidence="1" type="ORF">QYF61_005212</name>
</gene>
<dbReference type="EMBL" id="JAUNZN010000009">
    <property type="protein sequence ID" value="KAK4815650.1"/>
    <property type="molecule type" value="Genomic_DNA"/>
</dbReference>
<evidence type="ECO:0000313" key="2">
    <source>
        <dbReference type="Proteomes" id="UP001333110"/>
    </source>
</evidence>
<organism evidence="1 2">
    <name type="scientific">Mycteria americana</name>
    <name type="common">Wood stork</name>
    <dbReference type="NCBI Taxonomy" id="33587"/>
    <lineage>
        <taxon>Eukaryota</taxon>
        <taxon>Metazoa</taxon>
        <taxon>Chordata</taxon>
        <taxon>Craniata</taxon>
        <taxon>Vertebrata</taxon>
        <taxon>Euteleostomi</taxon>
        <taxon>Archelosauria</taxon>
        <taxon>Archosauria</taxon>
        <taxon>Dinosauria</taxon>
        <taxon>Saurischia</taxon>
        <taxon>Theropoda</taxon>
        <taxon>Coelurosauria</taxon>
        <taxon>Aves</taxon>
        <taxon>Neognathae</taxon>
        <taxon>Neoaves</taxon>
        <taxon>Aequornithes</taxon>
        <taxon>Ciconiiformes</taxon>
        <taxon>Ciconiidae</taxon>
        <taxon>Mycteria</taxon>
    </lineage>
</organism>
<dbReference type="Proteomes" id="UP001333110">
    <property type="component" value="Unassembled WGS sequence"/>
</dbReference>